<reference evidence="2 3" key="1">
    <citation type="submission" date="2016-12" db="EMBL/GenBank/DDBJ databases">
        <title>The new phylogeny of genus Mycobacterium.</title>
        <authorList>
            <person name="Tortoli E."/>
            <person name="Trovato A."/>
            <person name="Cirillo D.M."/>
        </authorList>
    </citation>
    <scope>NUCLEOTIDE SEQUENCE [LARGE SCALE GENOMIC DNA]</scope>
    <source>
        <strain evidence="2 3">DSM 45130</strain>
    </source>
</reference>
<dbReference type="InterPro" id="IPR003439">
    <property type="entry name" value="ABC_transporter-like_ATP-bd"/>
</dbReference>
<evidence type="ECO:0000259" key="1">
    <source>
        <dbReference type="Pfam" id="PF00005"/>
    </source>
</evidence>
<dbReference type="Pfam" id="PF00005">
    <property type="entry name" value="ABC_tran"/>
    <property type="match status" value="1"/>
</dbReference>
<keyword evidence="3" id="KW-1185">Reference proteome</keyword>
<dbReference type="AlphaFoldDB" id="A0A1X0DGC8"/>
<proteinExistence type="predicted"/>
<sequence length="242" mass="26141">MAGPVSGPGQTEAAPVVAVVARGIRVNGPWGPVYGPVDLDIDEGGVTVLLCEAGSGRTALQMTLAGRMRPKSGTLSVFGRTRATDIFAHSALAGIGELDNVYESVTVRDLLTEQVRWNSPWYRMVPRADEQVRRRVCGPVFGDLEMPPLDEYVGEVSELDRMLLRIAVANINTPELLVVGNLDKVTSDEDRDVLVERLIALGRSQTVVTSTCNELTGHDVHAQIRVANVSRIELAGKSKGDR</sequence>
<dbReference type="GO" id="GO:0016887">
    <property type="term" value="F:ATP hydrolysis activity"/>
    <property type="evidence" value="ECO:0007669"/>
    <property type="project" value="InterPro"/>
</dbReference>
<feature type="domain" description="ABC transporter" evidence="1">
    <location>
        <begin position="36"/>
        <end position="178"/>
    </location>
</feature>
<dbReference type="STRING" id="444597.BST26_08460"/>
<dbReference type="InterPro" id="IPR027417">
    <property type="entry name" value="P-loop_NTPase"/>
</dbReference>
<dbReference type="SUPFAM" id="SSF52540">
    <property type="entry name" value="P-loop containing nucleoside triphosphate hydrolases"/>
    <property type="match status" value="1"/>
</dbReference>
<dbReference type="EMBL" id="MVHS01000014">
    <property type="protein sequence ID" value="ORA71367.1"/>
    <property type="molecule type" value="Genomic_DNA"/>
</dbReference>
<protein>
    <recommendedName>
        <fullName evidence="1">ABC transporter domain-containing protein</fullName>
    </recommendedName>
</protein>
<organism evidence="2 3">
    <name type="scientific">Mycolicibacterium insubricum</name>
    <dbReference type="NCBI Taxonomy" id="444597"/>
    <lineage>
        <taxon>Bacteria</taxon>
        <taxon>Bacillati</taxon>
        <taxon>Actinomycetota</taxon>
        <taxon>Actinomycetes</taxon>
        <taxon>Mycobacteriales</taxon>
        <taxon>Mycobacteriaceae</taxon>
        <taxon>Mycolicibacterium</taxon>
    </lineage>
</organism>
<dbReference type="GO" id="GO:0005524">
    <property type="term" value="F:ATP binding"/>
    <property type="evidence" value="ECO:0007669"/>
    <property type="project" value="InterPro"/>
</dbReference>
<dbReference type="Proteomes" id="UP000192801">
    <property type="component" value="Unassembled WGS sequence"/>
</dbReference>
<accession>A0A1X0DGC8</accession>
<name>A0A1X0DGC8_9MYCO</name>
<dbReference type="Gene3D" id="3.40.50.300">
    <property type="entry name" value="P-loop containing nucleotide triphosphate hydrolases"/>
    <property type="match status" value="1"/>
</dbReference>
<comment type="caution">
    <text evidence="2">The sequence shown here is derived from an EMBL/GenBank/DDBJ whole genome shotgun (WGS) entry which is preliminary data.</text>
</comment>
<evidence type="ECO:0000313" key="2">
    <source>
        <dbReference type="EMBL" id="ORA71367.1"/>
    </source>
</evidence>
<evidence type="ECO:0000313" key="3">
    <source>
        <dbReference type="Proteomes" id="UP000192801"/>
    </source>
</evidence>
<gene>
    <name evidence="2" type="ORF">BST26_08460</name>
</gene>